<keyword evidence="2" id="KW-1185">Reference proteome</keyword>
<accession>A0ABR4M1K5</accession>
<dbReference type="EMBL" id="JBFXLQ010000005">
    <property type="protein sequence ID" value="KAL2870695.1"/>
    <property type="molecule type" value="Genomic_DNA"/>
</dbReference>
<comment type="caution">
    <text evidence="1">The sequence shown here is derived from an EMBL/GenBank/DDBJ whole genome shotgun (WGS) entry which is preliminary data.</text>
</comment>
<evidence type="ECO:0000313" key="2">
    <source>
        <dbReference type="Proteomes" id="UP001610432"/>
    </source>
</evidence>
<name>A0ABR4M1K5_9EURO</name>
<gene>
    <name evidence="1" type="ORF">BJX67DRAFT_344393</name>
</gene>
<sequence>MAHPQCFPQRNCSNNGKMPTPLLVNPVRADTFECKGIQSILSVIKDHLSFEGELLRFSAVDIHDFEYLASEDTRPLKSMKLGYSFSDRYLTIRMPGFAHEILSGLFKQIVDEQLCAMRVSREIIPCASPLTVIGQRAKEPDACWLSKATGSLKVVVEVGASESARQLAIDARGWVETPSTTVERCITINLTNDSDLVLEVWKLGPRVYPLRSRNLLPSALVTQHIEITHQASGPQIRGWSLDDTLTSQFSDEIRIEFDTILGRPPGNSQEADIVCNKDMLSEFAATFWDSQERHLRTLASQ</sequence>
<evidence type="ECO:0000313" key="1">
    <source>
        <dbReference type="EMBL" id="KAL2870695.1"/>
    </source>
</evidence>
<dbReference type="Proteomes" id="UP001610432">
    <property type="component" value="Unassembled WGS sequence"/>
</dbReference>
<organism evidence="1 2">
    <name type="scientific">Aspergillus lucknowensis</name>
    <dbReference type="NCBI Taxonomy" id="176173"/>
    <lineage>
        <taxon>Eukaryota</taxon>
        <taxon>Fungi</taxon>
        <taxon>Dikarya</taxon>
        <taxon>Ascomycota</taxon>
        <taxon>Pezizomycotina</taxon>
        <taxon>Eurotiomycetes</taxon>
        <taxon>Eurotiomycetidae</taxon>
        <taxon>Eurotiales</taxon>
        <taxon>Aspergillaceae</taxon>
        <taxon>Aspergillus</taxon>
        <taxon>Aspergillus subgen. Nidulantes</taxon>
    </lineage>
</organism>
<protein>
    <recommendedName>
        <fullName evidence="3">CYTH domain-containing protein</fullName>
    </recommendedName>
</protein>
<evidence type="ECO:0008006" key="3">
    <source>
        <dbReference type="Google" id="ProtNLM"/>
    </source>
</evidence>
<dbReference type="RefSeq" id="XP_070889674.1">
    <property type="nucleotide sequence ID" value="XM_071028251.1"/>
</dbReference>
<proteinExistence type="predicted"/>
<reference evidence="1 2" key="1">
    <citation type="submission" date="2024-07" db="EMBL/GenBank/DDBJ databases">
        <title>Section-level genome sequencing and comparative genomics of Aspergillus sections Usti and Cavernicolus.</title>
        <authorList>
            <consortium name="Lawrence Berkeley National Laboratory"/>
            <person name="Nybo J.L."/>
            <person name="Vesth T.C."/>
            <person name="Theobald S."/>
            <person name="Frisvad J.C."/>
            <person name="Larsen T.O."/>
            <person name="Kjaerboelling I."/>
            <person name="Rothschild-Mancinelli K."/>
            <person name="Lyhne E.K."/>
            <person name="Kogle M.E."/>
            <person name="Barry K."/>
            <person name="Clum A."/>
            <person name="Na H."/>
            <person name="Ledsgaard L."/>
            <person name="Lin J."/>
            <person name="Lipzen A."/>
            <person name="Kuo A."/>
            <person name="Riley R."/>
            <person name="Mondo S."/>
            <person name="Labutti K."/>
            <person name="Haridas S."/>
            <person name="Pangalinan J."/>
            <person name="Salamov A.A."/>
            <person name="Simmons B.A."/>
            <person name="Magnuson J.K."/>
            <person name="Chen J."/>
            <person name="Drula E."/>
            <person name="Henrissat B."/>
            <person name="Wiebenga A."/>
            <person name="Lubbers R.J."/>
            <person name="Gomes A.C."/>
            <person name="Macurrencykelacurrency M.R."/>
            <person name="Stajich J."/>
            <person name="Grigoriev I.V."/>
            <person name="Mortensen U.H."/>
            <person name="De Vries R.P."/>
            <person name="Baker S.E."/>
            <person name="Andersen M.R."/>
        </authorList>
    </citation>
    <scope>NUCLEOTIDE SEQUENCE [LARGE SCALE GENOMIC DNA]</scope>
    <source>
        <strain evidence="1 2">CBS 449.75</strain>
    </source>
</reference>
<dbReference type="GeneID" id="98143323"/>